<dbReference type="RefSeq" id="WP_151673835.1">
    <property type="nucleotide sequence ID" value="NZ_BKCG01000003.1"/>
</dbReference>
<accession>A0A5J4IYG1</accession>
<gene>
    <name evidence="1" type="ORF">ULMA_16000</name>
</gene>
<comment type="caution">
    <text evidence="1">The sequence shown here is derived from an EMBL/GenBank/DDBJ whole genome shotgun (WGS) entry which is preliminary data.</text>
</comment>
<dbReference type="EMBL" id="BKCG01000003">
    <property type="protein sequence ID" value="GER59492.1"/>
    <property type="molecule type" value="Genomic_DNA"/>
</dbReference>
<keyword evidence="2" id="KW-1185">Reference proteome</keyword>
<protein>
    <submittedName>
        <fullName evidence="1">Uncharacterized protein</fullName>
    </submittedName>
</protein>
<proteinExistence type="predicted"/>
<dbReference type="Proteomes" id="UP000326509">
    <property type="component" value="Unassembled WGS sequence"/>
</dbReference>
<organism evidence="1 2">
    <name type="scientific">Patiriisocius marinus</name>
    <dbReference type="NCBI Taxonomy" id="1397112"/>
    <lineage>
        <taxon>Bacteria</taxon>
        <taxon>Pseudomonadati</taxon>
        <taxon>Bacteroidota</taxon>
        <taxon>Flavobacteriia</taxon>
        <taxon>Flavobacteriales</taxon>
        <taxon>Flavobacteriaceae</taxon>
        <taxon>Patiriisocius</taxon>
    </lineage>
</organism>
<dbReference type="AlphaFoldDB" id="A0A5J4IYG1"/>
<evidence type="ECO:0000313" key="2">
    <source>
        <dbReference type="Proteomes" id="UP000326509"/>
    </source>
</evidence>
<reference evidence="1 2" key="1">
    <citation type="submission" date="2019-08" db="EMBL/GenBank/DDBJ databases">
        <title>Draft genome sequence of Ulvibacter marinus type strain NBRC 109484.</title>
        <authorList>
            <person name="Kawano K."/>
            <person name="Ushijima N."/>
            <person name="Kihara M."/>
            <person name="Itoh H."/>
        </authorList>
    </citation>
    <scope>NUCLEOTIDE SEQUENCE [LARGE SCALE GENOMIC DNA]</scope>
    <source>
        <strain evidence="1 2">NBRC 109484</strain>
    </source>
</reference>
<name>A0A5J4IYG1_9FLAO</name>
<evidence type="ECO:0000313" key="1">
    <source>
        <dbReference type="EMBL" id="GER59492.1"/>
    </source>
</evidence>
<sequence length="67" mass="7252">MKSGFNSNLFKKEMKKEQLNILVGGTDPTSSGGTESGNTNCSGQPCDTYTTVYDDNCKVNYTSVNQC</sequence>